<feature type="compositionally biased region" description="Polar residues" evidence="1">
    <location>
        <begin position="266"/>
        <end position="275"/>
    </location>
</feature>
<dbReference type="PANTHER" id="PTHR14907">
    <property type="entry name" value="FI14130P"/>
    <property type="match status" value="1"/>
</dbReference>
<dbReference type="OrthoDB" id="10035013at2759"/>
<dbReference type="InterPro" id="IPR026828">
    <property type="entry name" value="SAPC2_1/2"/>
</dbReference>
<gene>
    <name evidence="3" type="primary">Acey_s0093.g2611</name>
    <name evidence="3" type="synonym">Acey-T01B6.1</name>
    <name evidence="3" type="ORF">Y032_0093g2611</name>
</gene>
<feature type="region of interest" description="Disordered" evidence="1">
    <location>
        <begin position="243"/>
        <end position="275"/>
    </location>
</feature>
<organism evidence="3 4">
    <name type="scientific">Ancylostoma ceylanicum</name>
    <dbReference type="NCBI Taxonomy" id="53326"/>
    <lineage>
        <taxon>Eukaryota</taxon>
        <taxon>Metazoa</taxon>
        <taxon>Ecdysozoa</taxon>
        <taxon>Nematoda</taxon>
        <taxon>Chromadorea</taxon>
        <taxon>Rhabditida</taxon>
        <taxon>Rhabditina</taxon>
        <taxon>Rhabditomorpha</taxon>
        <taxon>Strongyloidea</taxon>
        <taxon>Ancylostomatidae</taxon>
        <taxon>Ancylostomatinae</taxon>
        <taxon>Ancylostoma</taxon>
    </lineage>
</organism>
<dbReference type="Proteomes" id="UP000024635">
    <property type="component" value="Unassembled WGS sequence"/>
</dbReference>
<reference evidence="4" key="1">
    <citation type="journal article" date="2015" name="Nat. Genet.">
        <title>The genome and transcriptome of the zoonotic hookworm Ancylostoma ceylanicum identify infection-specific gene families.</title>
        <authorList>
            <person name="Schwarz E.M."/>
            <person name="Hu Y."/>
            <person name="Antoshechkin I."/>
            <person name="Miller M.M."/>
            <person name="Sternberg P.W."/>
            <person name="Aroian R.V."/>
        </authorList>
    </citation>
    <scope>NUCLEOTIDE SEQUENCE</scope>
    <source>
        <strain evidence="4">HY135</strain>
    </source>
</reference>
<proteinExistence type="predicted"/>
<sequence>MQFSVQSRQSPLYQQHNNGPICFSAGFTRCEQRVKTSCSEPQRPYRPVLNMRSENPSPDLHPEFVESLRVLFDILDTSRTGRIRYENLCARFSELHHPQLPPTFLSCVGKVTPANGLISFERFLTAVKLSLRDAFEINNNSLYRVQSEGRLSQGFDKRRMQAPAMGVNGLDRRTVIYGSQPSLNEPRYNQTQGFERTPAPPYMPLPPSNPLYVPACNYANVYDAAEPHVAMRPKKANTVRSQKEESRMRHAVPPANAVPRVPVNRSRPQSTASYNSLASSGLENIAWRNSSLSTSTSDSQRRHTLCEDDTAPRVAKLEGLLKEELELIQKGMDTAVKLCEWYRERLASLDKRKRLLGQGMVALEAAVHEQKLNFLRAHITELNRRMGSLMESRERGFPTHVNLQKNNLPQSHDDQLAWLHRQNLLLNQELGDKSRMLEELKKEKENSSSNLERPVSIQRLQPSRGVTTHQRPSAFVRPAFHYQQMQSVAASPVKAYDTLM</sequence>
<dbReference type="InterPro" id="IPR057953">
    <property type="entry name" value="SAPC2_N"/>
</dbReference>
<dbReference type="AlphaFoldDB" id="A0A016TLA5"/>
<name>A0A016TLA5_9BILA</name>
<dbReference type="Pfam" id="PF11414">
    <property type="entry name" value="Suppressor_APC"/>
    <property type="match status" value="1"/>
</dbReference>
<evidence type="ECO:0000259" key="2">
    <source>
        <dbReference type="Pfam" id="PF25825"/>
    </source>
</evidence>
<feature type="compositionally biased region" description="Low complexity" evidence="1">
    <location>
        <begin position="251"/>
        <end position="265"/>
    </location>
</feature>
<evidence type="ECO:0000313" key="4">
    <source>
        <dbReference type="Proteomes" id="UP000024635"/>
    </source>
</evidence>
<dbReference type="SUPFAM" id="SSF47473">
    <property type="entry name" value="EF-hand"/>
    <property type="match status" value="1"/>
</dbReference>
<comment type="caution">
    <text evidence="3">The sequence shown here is derived from an EMBL/GenBank/DDBJ whole genome shotgun (WGS) entry which is preliminary data.</text>
</comment>
<feature type="compositionally biased region" description="Polar residues" evidence="1">
    <location>
        <begin position="458"/>
        <end position="468"/>
    </location>
</feature>
<feature type="region of interest" description="Disordered" evidence="1">
    <location>
        <begin position="440"/>
        <end position="468"/>
    </location>
</feature>
<dbReference type="Pfam" id="PF25825">
    <property type="entry name" value="SAPC2_N"/>
    <property type="match status" value="1"/>
</dbReference>
<evidence type="ECO:0000256" key="1">
    <source>
        <dbReference type="SAM" id="MobiDB-lite"/>
    </source>
</evidence>
<feature type="domain" description="Suppressor APC" evidence="2">
    <location>
        <begin position="60"/>
        <end position="132"/>
    </location>
</feature>
<evidence type="ECO:0000313" key="3">
    <source>
        <dbReference type="EMBL" id="EYC03475.1"/>
    </source>
</evidence>
<dbReference type="InterPro" id="IPR011992">
    <property type="entry name" value="EF-hand-dom_pair"/>
</dbReference>
<accession>A0A016TLA5</accession>
<dbReference type="PANTHER" id="PTHR14907:SF2">
    <property type="entry name" value="SUPPRESSOR APC DOMAIN-CONTAINING PROTEIN 2"/>
    <property type="match status" value="1"/>
</dbReference>
<protein>
    <recommendedName>
        <fullName evidence="2">Suppressor APC domain-containing protein</fullName>
    </recommendedName>
</protein>
<keyword evidence="4" id="KW-1185">Reference proteome</keyword>
<dbReference type="EMBL" id="JARK01001429">
    <property type="protein sequence ID" value="EYC03475.1"/>
    <property type="molecule type" value="Genomic_DNA"/>
</dbReference>